<dbReference type="PIRSF" id="PIRSF036666">
    <property type="entry name" value="G6S"/>
    <property type="match status" value="1"/>
</dbReference>
<keyword evidence="3" id="KW-0732">Signal</keyword>
<dbReference type="EMBL" id="CP092882">
    <property type="protein sequence ID" value="UYV81205.1"/>
    <property type="molecule type" value="Genomic_DNA"/>
</dbReference>
<dbReference type="CDD" id="cd16147">
    <property type="entry name" value="G6S"/>
    <property type="match status" value="1"/>
</dbReference>
<evidence type="ECO:0000256" key="1">
    <source>
        <dbReference type="ARBA" id="ARBA00001913"/>
    </source>
</evidence>
<name>A0ABY6LJ37_9ARAC</name>
<organism evidence="7 8">
    <name type="scientific">Cordylochernes scorpioides</name>
    <dbReference type="NCBI Taxonomy" id="51811"/>
    <lineage>
        <taxon>Eukaryota</taxon>
        <taxon>Metazoa</taxon>
        <taxon>Ecdysozoa</taxon>
        <taxon>Arthropoda</taxon>
        <taxon>Chelicerata</taxon>
        <taxon>Arachnida</taxon>
        <taxon>Pseudoscorpiones</taxon>
        <taxon>Cheliferoidea</taxon>
        <taxon>Chernetidae</taxon>
        <taxon>Cordylochernes</taxon>
    </lineage>
</organism>
<comment type="cofactor">
    <cofactor evidence="1">
        <name>Ca(2+)</name>
        <dbReference type="ChEBI" id="CHEBI:29108"/>
    </cofactor>
</comment>
<feature type="domain" description="Sulfatase N-terminal" evidence="6">
    <location>
        <begin position="13"/>
        <end position="325"/>
    </location>
</feature>
<sequence>MTTETLQSLIIPFVTTPLCCPSRASILTGRFLHSHLVINNTVEGNCNSKSWQQTEEPYTFASALSNYTTFYAGKYLNQYGHHDAGGPAHVPPGWDHWVGLVGNSRYYNYTLSIDGTAQSYGNNPEDYLTNVLTEKALEFIEDVDQPFFMFLAPPAPHSPWIPHPKYKGYFEGGKVSRTPNFNIHSEVSDHYTHAPVLLTAVVAVQKKHWLVRTMGQPLNQSGIDYVDSVYCNRLETLLSVDDMVEQVYQALNKRDLLNDTYIFFTSDNGFHLGQFGMPWDKRLPYETDIRVPLMVRIPGKGKLTTVDKPVLNVDLAPTFLELLGAEMDSMMDGISMAPLLRGEKVSWRNHFLVEYCGEGHTSPVPGCPCLQGGGVEVRSNHLFHSITPGCVHSTASTTAAARMPSTIPTSADAPWTPAMTSLPAASLTLR</sequence>
<dbReference type="InterPro" id="IPR000917">
    <property type="entry name" value="Sulfatase_N"/>
</dbReference>
<dbReference type="PROSITE" id="PS00523">
    <property type="entry name" value="SULFATASE_1"/>
    <property type="match status" value="1"/>
</dbReference>
<evidence type="ECO:0000256" key="5">
    <source>
        <dbReference type="ARBA" id="ARBA00023180"/>
    </source>
</evidence>
<dbReference type="PANTHER" id="PTHR43108">
    <property type="entry name" value="N-ACETYLGLUCOSAMINE-6-SULFATASE FAMILY MEMBER"/>
    <property type="match status" value="1"/>
</dbReference>
<keyword evidence="5" id="KW-0325">Glycoprotein</keyword>
<gene>
    <name evidence="7" type="ORF">LAZ67_20000333</name>
</gene>
<keyword evidence="8" id="KW-1185">Reference proteome</keyword>
<evidence type="ECO:0000259" key="6">
    <source>
        <dbReference type="Pfam" id="PF00884"/>
    </source>
</evidence>
<dbReference type="Pfam" id="PF00884">
    <property type="entry name" value="Sulfatase"/>
    <property type="match status" value="1"/>
</dbReference>
<proteinExistence type="inferred from homology"/>
<evidence type="ECO:0000256" key="2">
    <source>
        <dbReference type="ARBA" id="ARBA00008779"/>
    </source>
</evidence>
<reference evidence="7 8" key="1">
    <citation type="submission" date="2022-01" db="EMBL/GenBank/DDBJ databases">
        <title>A chromosomal length assembly of Cordylochernes scorpioides.</title>
        <authorList>
            <person name="Zeh D."/>
            <person name="Zeh J."/>
        </authorList>
    </citation>
    <scope>NUCLEOTIDE SEQUENCE [LARGE SCALE GENOMIC DNA]</scope>
    <source>
        <strain evidence="7">IN4F17</strain>
        <tissue evidence="7">Whole Body</tissue>
    </source>
</reference>
<dbReference type="PANTHER" id="PTHR43108:SF8">
    <property type="entry name" value="SD21168P"/>
    <property type="match status" value="1"/>
</dbReference>
<evidence type="ECO:0000256" key="3">
    <source>
        <dbReference type="ARBA" id="ARBA00022729"/>
    </source>
</evidence>
<evidence type="ECO:0000313" key="8">
    <source>
        <dbReference type="Proteomes" id="UP001235939"/>
    </source>
</evidence>
<dbReference type="SUPFAM" id="SSF53649">
    <property type="entry name" value="Alkaline phosphatase-like"/>
    <property type="match status" value="1"/>
</dbReference>
<accession>A0ABY6LJ37</accession>
<comment type="similarity">
    <text evidence="2">Belongs to the sulfatase family.</text>
</comment>
<dbReference type="InterPro" id="IPR017850">
    <property type="entry name" value="Alkaline_phosphatase_core_sf"/>
</dbReference>
<protein>
    <submittedName>
        <fullName evidence="7">GNS</fullName>
    </submittedName>
</protein>
<dbReference type="Gene3D" id="3.40.720.10">
    <property type="entry name" value="Alkaline Phosphatase, subunit A"/>
    <property type="match status" value="1"/>
</dbReference>
<keyword evidence="4" id="KW-0378">Hydrolase</keyword>
<dbReference type="InterPro" id="IPR012251">
    <property type="entry name" value="GlcNAc_6-SO4ase"/>
</dbReference>
<evidence type="ECO:0000313" key="7">
    <source>
        <dbReference type="EMBL" id="UYV81205.1"/>
    </source>
</evidence>
<evidence type="ECO:0000256" key="4">
    <source>
        <dbReference type="ARBA" id="ARBA00022801"/>
    </source>
</evidence>
<dbReference type="Proteomes" id="UP001235939">
    <property type="component" value="Chromosome 20"/>
</dbReference>
<dbReference type="InterPro" id="IPR024607">
    <property type="entry name" value="Sulfatase_CS"/>
</dbReference>